<dbReference type="AlphaFoldDB" id="A0A419TCA2"/>
<keyword evidence="2" id="KW-1185">Reference proteome</keyword>
<dbReference type="SUPFAM" id="SSF82171">
    <property type="entry name" value="DPP6 N-terminal domain-like"/>
    <property type="match status" value="1"/>
</dbReference>
<gene>
    <name evidence="1" type="ORF">BET01_01765</name>
</gene>
<evidence type="ECO:0000313" key="2">
    <source>
        <dbReference type="Proteomes" id="UP000284277"/>
    </source>
</evidence>
<dbReference type="RefSeq" id="WP_120195039.1">
    <property type="nucleotide sequence ID" value="NZ_MCIA01000001.1"/>
</dbReference>
<evidence type="ECO:0000313" key="1">
    <source>
        <dbReference type="EMBL" id="RKD35100.1"/>
    </source>
</evidence>
<reference evidence="1 2" key="1">
    <citation type="submission" date="2016-08" db="EMBL/GenBank/DDBJ databases">
        <title>A new outlook on sporulation: Clostridium algidixylanolyticum.</title>
        <authorList>
            <person name="Poppleton D.I."/>
            <person name="Gribaldo S."/>
        </authorList>
    </citation>
    <scope>NUCLEOTIDE SEQUENCE [LARGE SCALE GENOMIC DNA]</scope>
    <source>
        <strain evidence="1 2">SPL73</strain>
    </source>
</reference>
<sequence length="824" mass="93111">MNRTIKKIAILSAVFLAATAAYFIWNQNTTERKDAMVYTSMDESSLPVVYTDIYGKKMNLLHGYNQDMKQTVSREALTLLPADRSLGIQISDYSGGIKGISYEVRSLDMQRLVERTTVDKWNQEDNGVLASLPIQNLLSKDKEYLLVLSLDTSNNGTLQYYTRIMWTDNSNAKDMIDFAVDFTTKTFNYDQAKDLTTYLESNNTEDNTSLSHVSIRSSFSQLTWGGLSVTPVGEIQATLKDLNGIMCSVQLKYMVSRGEGDSKELYEVEDNFTMKWDSRRIYLMDFNRDTSQVFSGQRDLFSGKRILLGIVDPDEVRTAKSPSGNILSYVVNRDLWTFDQKGKHGVKVFSFRSKEDDNLRSGYNQHDIKVLSISDNGDVNFLVYGYMNRGIHEGSMGIAMYQYSSQNNAIEEQFFTPVTLSFEMLKEDMEQLAHIGSNGMLYLMADRSVYGIDLNSNEYMVLADSLLEGGYAVSGTERHLAWQEGSDIYGAGVIHLMNLDTGIKREITGGQKDRYRPLGFVGDDFIYGIAEDGDKWIQNGRIIDAPMHRIEIVDQSGKILKEYEQENVYISDVSVDDSRIHLTQVVKSGEQSYVPSKRDTIVCNQEITNADMEGIGSVASQDRKKVYFIQLGKEAESKDVRITVPKKVAYETTEVVELKGNQKTQENRYYAYSGGHLIGSRRDFTDALELAYDRMGVVTDQNQEILWNRVNRPPIRNMKDPMKNGATFVRNLEDFNGDRTVREGVLMIDARGSNLNQVLYFVGRGCPVAAYTGQGGYLLISGYDQYNVTLYNPTTGDSQKMGINDASSFFAERGNDFVCGLFRE</sequence>
<dbReference type="OrthoDB" id="1761263at2"/>
<dbReference type="EMBL" id="MCIA01000001">
    <property type="protein sequence ID" value="RKD35100.1"/>
    <property type="molecule type" value="Genomic_DNA"/>
</dbReference>
<dbReference type="Proteomes" id="UP000284277">
    <property type="component" value="Unassembled WGS sequence"/>
</dbReference>
<comment type="caution">
    <text evidence="1">The sequence shown here is derived from an EMBL/GenBank/DDBJ whole genome shotgun (WGS) entry which is preliminary data.</text>
</comment>
<organism evidence="1 2">
    <name type="scientific">Lacrimispora algidixylanolytica</name>
    <dbReference type="NCBI Taxonomy" id="94868"/>
    <lineage>
        <taxon>Bacteria</taxon>
        <taxon>Bacillati</taxon>
        <taxon>Bacillota</taxon>
        <taxon>Clostridia</taxon>
        <taxon>Lachnospirales</taxon>
        <taxon>Lachnospiraceae</taxon>
        <taxon>Lacrimispora</taxon>
    </lineage>
</organism>
<accession>A0A419TCA2</accession>
<proteinExistence type="predicted"/>
<name>A0A419TCA2_9FIRM</name>
<protein>
    <submittedName>
        <fullName evidence="1">Uncharacterized protein</fullName>
    </submittedName>
</protein>